<keyword evidence="3" id="KW-1185">Reference proteome</keyword>
<feature type="compositionally biased region" description="Polar residues" evidence="1">
    <location>
        <begin position="1"/>
        <end position="19"/>
    </location>
</feature>
<proteinExistence type="predicted"/>
<comment type="caution">
    <text evidence="2">The sequence shown here is derived from an EMBL/GenBank/DDBJ whole genome shotgun (WGS) entry which is preliminary data.</text>
</comment>
<gene>
    <name evidence="2" type="ORF">PVAP13_9NG762800</name>
</gene>
<evidence type="ECO:0000313" key="3">
    <source>
        <dbReference type="Proteomes" id="UP000823388"/>
    </source>
</evidence>
<accession>A0A8T0N402</accession>
<dbReference type="AlphaFoldDB" id="A0A8T0N402"/>
<protein>
    <submittedName>
        <fullName evidence="2">Uncharacterized protein</fullName>
    </submittedName>
</protein>
<evidence type="ECO:0000313" key="2">
    <source>
        <dbReference type="EMBL" id="KAG2543613.1"/>
    </source>
</evidence>
<feature type="region of interest" description="Disordered" evidence="1">
    <location>
        <begin position="1"/>
        <end position="32"/>
    </location>
</feature>
<organism evidence="2 3">
    <name type="scientific">Panicum virgatum</name>
    <name type="common">Blackwell switchgrass</name>
    <dbReference type="NCBI Taxonomy" id="38727"/>
    <lineage>
        <taxon>Eukaryota</taxon>
        <taxon>Viridiplantae</taxon>
        <taxon>Streptophyta</taxon>
        <taxon>Embryophyta</taxon>
        <taxon>Tracheophyta</taxon>
        <taxon>Spermatophyta</taxon>
        <taxon>Magnoliopsida</taxon>
        <taxon>Liliopsida</taxon>
        <taxon>Poales</taxon>
        <taxon>Poaceae</taxon>
        <taxon>PACMAD clade</taxon>
        <taxon>Panicoideae</taxon>
        <taxon>Panicodae</taxon>
        <taxon>Paniceae</taxon>
        <taxon>Panicinae</taxon>
        <taxon>Panicum</taxon>
        <taxon>Panicum sect. Hiantes</taxon>
    </lineage>
</organism>
<sequence length="110" mass="11967">MCNEAASRSSPRFSPTLRSFSDGVAGEQRILKPPTPRRPCGVVWCGRVGHGHPVMPESELPSKSFTSAPCTAAARLHLHSTVANLWSMDCESVTRQTLADHVQCSETQPH</sequence>
<reference evidence="2" key="1">
    <citation type="submission" date="2020-05" db="EMBL/GenBank/DDBJ databases">
        <title>WGS assembly of Panicum virgatum.</title>
        <authorList>
            <person name="Lovell J.T."/>
            <person name="Jenkins J."/>
            <person name="Shu S."/>
            <person name="Juenger T.E."/>
            <person name="Schmutz J."/>
        </authorList>
    </citation>
    <scope>NUCLEOTIDE SEQUENCE</scope>
    <source>
        <strain evidence="2">AP13</strain>
    </source>
</reference>
<dbReference type="Proteomes" id="UP000823388">
    <property type="component" value="Chromosome 9N"/>
</dbReference>
<dbReference type="EMBL" id="CM029054">
    <property type="protein sequence ID" value="KAG2543613.1"/>
    <property type="molecule type" value="Genomic_DNA"/>
</dbReference>
<evidence type="ECO:0000256" key="1">
    <source>
        <dbReference type="SAM" id="MobiDB-lite"/>
    </source>
</evidence>
<name>A0A8T0N402_PANVG</name>